<protein>
    <submittedName>
        <fullName evidence="2">Uncharacterized protein</fullName>
    </submittedName>
</protein>
<dbReference type="AlphaFoldDB" id="A0A078B5G0"/>
<feature type="region of interest" description="Disordered" evidence="1">
    <location>
        <begin position="287"/>
        <end position="314"/>
    </location>
</feature>
<sequence length="520" mass="59962">MISLNDSFTSSPLSLIAQLEKNGKTHQSKLNKTTLSNYILSISLMKNITLRFANFKLYQTESMAQISRILELESKYGLNSSNPEVGVSFLVNQHIKEILDKYSDFQEVLRLTFTKEFNKMILACIFMPFLHQETPIIIRIQKSELKLEFLRPNPDLIQTILKVRQDIIDGITKQQANSYMSNSILNSKPMVGIPETDPFNEDDEDQITIERSIDTVQNPNNISIVTNNNINLNKLKTKSKIENAYSDFDGQSSQNEFSRHDSKIENEQQKQILAASHFTNTRQSFYQSNNQNITPVNRGSISLSKPKSQSMNQRGRRNITHYNIYGTQPPQQLNQSSVNYYQTQPKEVDSKFILRYSLQSNDQQKITLNSENSVRSPKLSQSKETTSKPTNLTTGRLYQNIATQQVYAQRLQQRSEQKEKFYADQLVKKYQSDPITNLKMRNEIENRITQILDSSANNFSMIYNHPKLLNQFLAKERSNSYGARSKNQQTRNTMNAIKSPFRNLNLLSQQNMRLNQGSIS</sequence>
<feature type="compositionally biased region" description="Basic and acidic residues" evidence="1">
    <location>
        <begin position="257"/>
        <end position="266"/>
    </location>
</feature>
<feature type="compositionally biased region" description="Polar residues" evidence="1">
    <location>
        <begin position="287"/>
        <end position="313"/>
    </location>
</feature>
<feature type="region of interest" description="Disordered" evidence="1">
    <location>
        <begin position="364"/>
        <end position="393"/>
    </location>
</feature>
<reference evidence="2 3" key="1">
    <citation type="submission" date="2014-06" db="EMBL/GenBank/DDBJ databases">
        <authorList>
            <person name="Swart Estienne"/>
        </authorList>
    </citation>
    <scope>NUCLEOTIDE SEQUENCE [LARGE SCALE GENOMIC DNA]</scope>
    <source>
        <strain evidence="2 3">130c</strain>
    </source>
</reference>
<dbReference type="Proteomes" id="UP000039865">
    <property type="component" value="Unassembled WGS sequence"/>
</dbReference>
<dbReference type="InParanoid" id="A0A078B5G0"/>
<feature type="region of interest" description="Disordered" evidence="1">
    <location>
        <begin position="246"/>
        <end position="266"/>
    </location>
</feature>
<proteinExistence type="predicted"/>
<evidence type="ECO:0000256" key="1">
    <source>
        <dbReference type="SAM" id="MobiDB-lite"/>
    </source>
</evidence>
<gene>
    <name evidence="2" type="primary">Contig3781.g4048</name>
    <name evidence="2" type="ORF">STYLEM_18898</name>
</gene>
<evidence type="ECO:0000313" key="2">
    <source>
        <dbReference type="EMBL" id="CDW89760.1"/>
    </source>
</evidence>
<keyword evidence="3" id="KW-1185">Reference proteome</keyword>
<accession>A0A078B5G0</accession>
<dbReference type="EMBL" id="CCKQ01017859">
    <property type="protein sequence ID" value="CDW89760.1"/>
    <property type="molecule type" value="Genomic_DNA"/>
</dbReference>
<evidence type="ECO:0000313" key="3">
    <source>
        <dbReference type="Proteomes" id="UP000039865"/>
    </source>
</evidence>
<name>A0A078B5G0_STYLE</name>
<organism evidence="2 3">
    <name type="scientific">Stylonychia lemnae</name>
    <name type="common">Ciliate</name>
    <dbReference type="NCBI Taxonomy" id="5949"/>
    <lineage>
        <taxon>Eukaryota</taxon>
        <taxon>Sar</taxon>
        <taxon>Alveolata</taxon>
        <taxon>Ciliophora</taxon>
        <taxon>Intramacronucleata</taxon>
        <taxon>Spirotrichea</taxon>
        <taxon>Stichotrichia</taxon>
        <taxon>Sporadotrichida</taxon>
        <taxon>Oxytrichidae</taxon>
        <taxon>Stylonychinae</taxon>
        <taxon>Stylonychia</taxon>
    </lineage>
</organism>